<dbReference type="GO" id="GO:0006979">
    <property type="term" value="P:response to oxidative stress"/>
    <property type="evidence" value="ECO:0007669"/>
    <property type="project" value="TreeGrafter"/>
</dbReference>
<comment type="subcellular location">
    <subcellularLocation>
        <location evidence="1">Mitochondrion inner membrane</location>
        <topology evidence="1">Peripheral membrane protein</topology>
        <orientation evidence="1">Matrix side</orientation>
    </subcellularLocation>
</comment>
<keyword evidence="5" id="KW-0999">Mitochondrion inner membrane</keyword>
<proteinExistence type="inferred from homology"/>
<evidence type="ECO:0000256" key="3">
    <source>
        <dbReference type="ARBA" id="ARBA00022448"/>
    </source>
</evidence>
<name>A0AAW1P5E8_9CHLO</name>
<dbReference type="CDD" id="cd20266">
    <property type="entry name" value="Complex1_LYR_NDUFA6_LYRM6"/>
    <property type="match status" value="1"/>
</dbReference>
<evidence type="ECO:0000256" key="4">
    <source>
        <dbReference type="ARBA" id="ARBA00022660"/>
    </source>
</evidence>
<keyword evidence="4" id="KW-0679">Respiratory chain</keyword>
<accession>A0AAW1P5E8</accession>
<reference evidence="9 10" key="1">
    <citation type="journal article" date="2024" name="Nat. Commun.">
        <title>Phylogenomics reveals the evolutionary origins of lichenization in chlorophyte algae.</title>
        <authorList>
            <person name="Puginier C."/>
            <person name="Libourel C."/>
            <person name="Otte J."/>
            <person name="Skaloud P."/>
            <person name="Haon M."/>
            <person name="Grisel S."/>
            <person name="Petersen M."/>
            <person name="Berrin J.G."/>
            <person name="Delaux P.M."/>
            <person name="Dal Grande F."/>
            <person name="Keller J."/>
        </authorList>
    </citation>
    <scope>NUCLEOTIDE SEQUENCE [LARGE SCALE GENOMIC DNA]</scope>
    <source>
        <strain evidence="9 10">SAG 2036</strain>
    </source>
</reference>
<dbReference type="AlphaFoldDB" id="A0AAW1P5E8"/>
<dbReference type="InterPro" id="IPR016488">
    <property type="entry name" value="NADH_Ub_cplx-1_asu_su-6"/>
</dbReference>
<keyword evidence="6" id="KW-0249">Electron transport</keyword>
<evidence type="ECO:0000256" key="5">
    <source>
        <dbReference type="ARBA" id="ARBA00022792"/>
    </source>
</evidence>
<evidence type="ECO:0000256" key="8">
    <source>
        <dbReference type="ARBA" id="ARBA00023136"/>
    </source>
</evidence>
<keyword evidence="10" id="KW-1185">Reference proteome</keyword>
<keyword evidence="3" id="KW-0813">Transport</keyword>
<evidence type="ECO:0000313" key="10">
    <source>
        <dbReference type="Proteomes" id="UP001465755"/>
    </source>
</evidence>
<keyword evidence="8" id="KW-0472">Membrane</keyword>
<evidence type="ECO:0008006" key="11">
    <source>
        <dbReference type="Google" id="ProtNLM"/>
    </source>
</evidence>
<dbReference type="GO" id="GO:0005743">
    <property type="term" value="C:mitochondrial inner membrane"/>
    <property type="evidence" value="ECO:0007669"/>
    <property type="project" value="UniProtKB-SubCell"/>
</dbReference>
<gene>
    <name evidence="9" type="ORF">WJX73_010814</name>
</gene>
<sequence>MVGASSPLLAQIGRLATPPAEALGGASVDKARDFFREVCRILPWTMQNYKLDELTTLSALRRNVSLFFRQHAHVTEPRVVDVLIYKGREELEATYLQHKQRHHLIQDYVVKPEQMRAAGVREQNRKTSAFLDNFYRNMPTHQSAAIDRP</sequence>
<comment type="similarity">
    <text evidence="2">Belongs to the complex I LYR family.</text>
</comment>
<evidence type="ECO:0000256" key="6">
    <source>
        <dbReference type="ARBA" id="ARBA00022982"/>
    </source>
</evidence>
<evidence type="ECO:0000313" key="9">
    <source>
        <dbReference type="EMBL" id="KAK9804497.1"/>
    </source>
</evidence>
<dbReference type="GO" id="GO:0045271">
    <property type="term" value="C:respiratory chain complex I"/>
    <property type="evidence" value="ECO:0007669"/>
    <property type="project" value="InterPro"/>
</dbReference>
<dbReference type="InterPro" id="IPR045299">
    <property type="entry name" value="Complex1_LYR_NDUFA6_LYRM6"/>
</dbReference>
<dbReference type="PANTHER" id="PTHR12964">
    <property type="entry name" value="NADH-UBIQUINONE OXIDOREDUCTASE B14 SUBUNIT"/>
    <property type="match status" value="1"/>
</dbReference>
<evidence type="ECO:0000256" key="2">
    <source>
        <dbReference type="ARBA" id="ARBA00009508"/>
    </source>
</evidence>
<dbReference type="PANTHER" id="PTHR12964:SF0">
    <property type="entry name" value="NADH DEHYDROGENASE [UBIQUINONE] 1 ALPHA SUBCOMPLEX SUBUNIT 6"/>
    <property type="match status" value="1"/>
</dbReference>
<comment type="caution">
    <text evidence="9">The sequence shown here is derived from an EMBL/GenBank/DDBJ whole genome shotgun (WGS) entry which is preliminary data.</text>
</comment>
<dbReference type="EMBL" id="JALJOQ010000051">
    <property type="protein sequence ID" value="KAK9804497.1"/>
    <property type="molecule type" value="Genomic_DNA"/>
</dbReference>
<dbReference type="Proteomes" id="UP001465755">
    <property type="component" value="Unassembled WGS sequence"/>
</dbReference>
<evidence type="ECO:0000256" key="1">
    <source>
        <dbReference type="ARBA" id="ARBA00004443"/>
    </source>
</evidence>
<protein>
    <recommendedName>
        <fullName evidence="11">NADH dehydrogenase [ubiquinone] 1 alpha subcomplex subunit 6</fullName>
    </recommendedName>
</protein>
<evidence type="ECO:0000256" key="7">
    <source>
        <dbReference type="ARBA" id="ARBA00023128"/>
    </source>
</evidence>
<organism evidence="9 10">
    <name type="scientific">Symbiochloris irregularis</name>
    <dbReference type="NCBI Taxonomy" id="706552"/>
    <lineage>
        <taxon>Eukaryota</taxon>
        <taxon>Viridiplantae</taxon>
        <taxon>Chlorophyta</taxon>
        <taxon>core chlorophytes</taxon>
        <taxon>Trebouxiophyceae</taxon>
        <taxon>Trebouxiales</taxon>
        <taxon>Trebouxiaceae</taxon>
        <taxon>Symbiochloris</taxon>
    </lineage>
</organism>
<keyword evidence="7" id="KW-0496">Mitochondrion</keyword>